<comment type="caution">
    <text evidence="4">The sequence shown here is derived from an EMBL/GenBank/DDBJ whole genome shotgun (WGS) entry which is preliminary data.</text>
</comment>
<dbReference type="RefSeq" id="WP_250858173.1">
    <property type="nucleotide sequence ID" value="NZ_JAGSOJ010000001.1"/>
</dbReference>
<evidence type="ECO:0000313" key="4">
    <source>
        <dbReference type="EMBL" id="MCM1989222.1"/>
    </source>
</evidence>
<dbReference type="SUPFAM" id="SSF52540">
    <property type="entry name" value="P-loop containing nucleoside triphosphate hydrolases"/>
    <property type="match status" value="2"/>
</dbReference>
<dbReference type="InterPro" id="IPR027417">
    <property type="entry name" value="P-loop_NTPase"/>
</dbReference>
<dbReference type="CDD" id="cd03221">
    <property type="entry name" value="ABCF_EF-3"/>
    <property type="match status" value="2"/>
</dbReference>
<dbReference type="InterPro" id="IPR003593">
    <property type="entry name" value="AAA+_ATPase"/>
</dbReference>
<dbReference type="EMBL" id="JAGSOJ010000001">
    <property type="protein sequence ID" value="MCM1989222.1"/>
    <property type="molecule type" value="Genomic_DNA"/>
</dbReference>
<dbReference type="Proteomes" id="UP001056429">
    <property type="component" value="Unassembled WGS sequence"/>
</dbReference>
<accession>A0A9J6NZ16</accession>
<dbReference type="InterPro" id="IPR003439">
    <property type="entry name" value="ABC_transporter-like_ATP-bd"/>
</dbReference>
<dbReference type="GO" id="GO:0016887">
    <property type="term" value="F:ATP hydrolysis activity"/>
    <property type="evidence" value="ECO:0007669"/>
    <property type="project" value="InterPro"/>
</dbReference>
<dbReference type="PROSITE" id="PS50893">
    <property type="entry name" value="ABC_TRANSPORTER_2"/>
    <property type="match status" value="2"/>
</dbReference>
<feature type="domain" description="ABC transporter" evidence="3">
    <location>
        <begin position="323"/>
        <end position="534"/>
    </location>
</feature>
<dbReference type="FunFam" id="3.40.50.300:FF:000011">
    <property type="entry name" value="Putative ABC transporter ATP-binding component"/>
    <property type="match status" value="1"/>
</dbReference>
<dbReference type="AlphaFoldDB" id="A0A9J6NZ16"/>
<proteinExistence type="predicted"/>
<gene>
    <name evidence="4" type="ORF">KDK92_05670</name>
</gene>
<dbReference type="GO" id="GO:0005524">
    <property type="term" value="F:ATP binding"/>
    <property type="evidence" value="ECO:0007669"/>
    <property type="project" value="UniProtKB-KW"/>
</dbReference>
<keyword evidence="2 4" id="KW-0067">ATP-binding</keyword>
<reference evidence="4" key="2">
    <citation type="submission" date="2021-04" db="EMBL/GenBank/DDBJ databases">
        <authorList>
            <person name="Dong X."/>
        </authorList>
    </citation>
    <scope>NUCLEOTIDE SEQUENCE</scope>
    <source>
        <strain evidence="4">ZWT</strain>
    </source>
</reference>
<dbReference type="InterPro" id="IPR017871">
    <property type="entry name" value="ABC_transporter-like_CS"/>
</dbReference>
<dbReference type="InterPro" id="IPR051309">
    <property type="entry name" value="ABCF_ATPase"/>
</dbReference>
<evidence type="ECO:0000259" key="3">
    <source>
        <dbReference type="PROSITE" id="PS50893"/>
    </source>
</evidence>
<protein>
    <submittedName>
        <fullName evidence="4">ABC-F family ATP-binding cassette domain-containing protein</fullName>
    </submittedName>
</protein>
<dbReference type="PROSITE" id="PS00211">
    <property type="entry name" value="ABC_TRANSPORTER_1"/>
    <property type="match status" value="1"/>
</dbReference>
<reference evidence="4" key="1">
    <citation type="journal article" date="2021" name="mSystems">
        <title>Bacteria and Archaea Synergistically Convert Glycine Betaine to Biogenic Methane in the Formosa Cold Seep of the South China Sea.</title>
        <authorList>
            <person name="Li L."/>
            <person name="Zhang W."/>
            <person name="Zhang S."/>
            <person name="Song L."/>
            <person name="Sun Q."/>
            <person name="Zhang H."/>
            <person name="Xiang H."/>
            <person name="Dong X."/>
        </authorList>
    </citation>
    <scope>NUCLEOTIDE SEQUENCE</scope>
    <source>
        <strain evidence="4">ZWT</strain>
    </source>
</reference>
<dbReference type="PANTHER" id="PTHR42855">
    <property type="entry name" value="ABC TRANSPORTER ATP-BINDING SUBUNIT"/>
    <property type="match status" value="1"/>
</dbReference>
<keyword evidence="1" id="KW-0547">Nucleotide-binding</keyword>
<dbReference type="Pfam" id="PF00005">
    <property type="entry name" value="ABC_tran"/>
    <property type="match status" value="2"/>
</dbReference>
<dbReference type="Gene3D" id="3.40.50.300">
    <property type="entry name" value="P-loop containing nucleotide triphosphate hydrolases"/>
    <property type="match status" value="2"/>
</dbReference>
<feature type="domain" description="ABC transporter" evidence="3">
    <location>
        <begin position="3"/>
        <end position="227"/>
    </location>
</feature>
<dbReference type="PANTHER" id="PTHR42855:SF2">
    <property type="entry name" value="DRUG RESISTANCE ABC TRANSPORTER,ATP-BINDING PROTEIN"/>
    <property type="match status" value="1"/>
</dbReference>
<dbReference type="SMART" id="SM00382">
    <property type="entry name" value="AAA"/>
    <property type="match status" value="2"/>
</dbReference>
<sequence length="593" mass="68504">MSIKFENIHKSFNGIDIFNNLEGKIHTGEKVGIIGANGVGKTTLVKILMGIEEHDNAQYSYIEYQPHNQIFSYLKQNDNFPDNESVSKIIQEFSTKLNSECNTNSYLKKIKSSLMELGFRDRDLKKKYKHLSGGEKTRLSLCIALIKNPDVLVLDEPTNNLDMKAISWLEKFINSIETTVIIISHDRYFLDKTVTRIIEMKRDLLKEYKGNYSNYKLQKSIKIKDLQRQRKIQNRELKLLEKNSEEKLSWFFKANALDRNRSEFSQGVMKHTSNKQHRAYRDVQIKIKRIHENRVEIPKEDMSAVYDLFNKLIDIPKHPKYLVKVNRLKKAFGTKVIFDNAALNISTGDKIALLGANGTGKTTFIKMLMNLEPRDSGTIMVNPSLKIGYFSQEIENLNHENTVQQEIMDCGLNKKETNNLLACFLFKLDALYKKVGNLSMGERSRLSFCKLLASKCNFLVLDEPTNHMDLISRETIENALKNYKGTMLFVSHDRYFAKALANKVVTIEDHKLISYEGDYDYYLEKMCANKEKARVGDSYNFIHANIIRLECALAVASSELGKKFACSDEKEENLNNFFALTHELEQYREMLNS</sequence>
<organism evidence="4 5">
    <name type="scientific">Oceanirhabdus seepicola</name>
    <dbReference type="NCBI Taxonomy" id="2828781"/>
    <lineage>
        <taxon>Bacteria</taxon>
        <taxon>Bacillati</taxon>
        <taxon>Bacillota</taxon>
        <taxon>Clostridia</taxon>
        <taxon>Eubacteriales</taxon>
        <taxon>Clostridiaceae</taxon>
        <taxon>Oceanirhabdus</taxon>
    </lineage>
</organism>
<evidence type="ECO:0000256" key="1">
    <source>
        <dbReference type="ARBA" id="ARBA00022741"/>
    </source>
</evidence>
<evidence type="ECO:0000256" key="2">
    <source>
        <dbReference type="ARBA" id="ARBA00022840"/>
    </source>
</evidence>
<name>A0A9J6NZ16_9CLOT</name>
<dbReference type="NCBIfam" id="NF000355">
    <property type="entry name" value="ribo_prot_ABC_F"/>
    <property type="match status" value="1"/>
</dbReference>
<evidence type="ECO:0000313" key="5">
    <source>
        <dbReference type="Proteomes" id="UP001056429"/>
    </source>
</evidence>
<keyword evidence="5" id="KW-1185">Reference proteome</keyword>